<dbReference type="Gene3D" id="1.20.140.30">
    <property type="entry name" value="MOB kinase activator"/>
    <property type="match status" value="1"/>
</dbReference>
<dbReference type="InterPro" id="IPR036703">
    <property type="entry name" value="MOB_kinase_act_sf"/>
</dbReference>
<dbReference type="EMBL" id="KZ819636">
    <property type="protein sequence ID" value="PWN90464.1"/>
    <property type="molecule type" value="Genomic_DNA"/>
</dbReference>
<dbReference type="GeneID" id="37041547"/>
<dbReference type="STRING" id="215250.A0A316YNT3"/>
<keyword evidence="4" id="KW-1185">Reference proteome</keyword>
<dbReference type="PANTHER" id="PTHR22599">
    <property type="entry name" value="MPS ONE BINDER KINASE ACTIVATOR-LIKE MOB"/>
    <property type="match status" value="1"/>
</dbReference>
<name>A0A316YNT3_9BASI</name>
<dbReference type="OrthoDB" id="8170117at2759"/>
<dbReference type="RefSeq" id="XP_025377662.1">
    <property type="nucleotide sequence ID" value="XM_025519631.1"/>
</dbReference>
<feature type="region of interest" description="Disordered" evidence="2">
    <location>
        <begin position="1"/>
        <end position="28"/>
    </location>
</feature>
<gene>
    <name evidence="3" type="ORF">FA10DRAFT_251952</name>
</gene>
<dbReference type="Proteomes" id="UP000245768">
    <property type="component" value="Unassembled WGS sequence"/>
</dbReference>
<evidence type="ECO:0000313" key="3">
    <source>
        <dbReference type="EMBL" id="PWN90464.1"/>
    </source>
</evidence>
<keyword evidence="1" id="KW-0479">Metal-binding</keyword>
<proteinExistence type="predicted"/>
<dbReference type="AlphaFoldDB" id="A0A316YNT3"/>
<keyword evidence="1" id="KW-0862">Zinc</keyword>
<dbReference type="FunCoup" id="A0A316YNT3">
    <property type="interactions" value="82"/>
</dbReference>
<accession>A0A316YNT3</accession>
<evidence type="ECO:0008006" key="5">
    <source>
        <dbReference type="Google" id="ProtNLM"/>
    </source>
</evidence>
<dbReference type="SMART" id="SM01388">
    <property type="entry name" value="Mob1_phocein"/>
    <property type="match status" value="1"/>
</dbReference>
<reference evidence="3 4" key="1">
    <citation type="journal article" date="2018" name="Mol. Biol. Evol.">
        <title>Broad Genomic Sampling Reveals a Smut Pathogenic Ancestry of the Fungal Clade Ustilaginomycotina.</title>
        <authorList>
            <person name="Kijpornyongpan T."/>
            <person name="Mondo S.J."/>
            <person name="Barry K."/>
            <person name="Sandor L."/>
            <person name="Lee J."/>
            <person name="Lipzen A."/>
            <person name="Pangilinan J."/>
            <person name="LaButti K."/>
            <person name="Hainaut M."/>
            <person name="Henrissat B."/>
            <person name="Grigoriev I.V."/>
            <person name="Spatafora J.W."/>
            <person name="Aime M.C."/>
        </authorList>
    </citation>
    <scope>NUCLEOTIDE SEQUENCE [LARGE SCALE GENOMIC DNA]</scope>
    <source>
        <strain evidence="3 4">MCA 4198</strain>
    </source>
</reference>
<dbReference type="SUPFAM" id="SSF101152">
    <property type="entry name" value="Mob1/phocein"/>
    <property type="match status" value="1"/>
</dbReference>
<sequence>MSNFFRSMGRSSRPKKSPTIPSMPFDGQPGALGQSNKPLYMCNPFVRSALIKGSFKTIVVLPKFVDQKEWVAVNLFDFFNNLNQFYGVLTEFCTIQNNPTMSAGAGLDYTWIDQNRKQVKLPAPQYIDYVMTWVGGLLSDEATFPTKASREFPPTFLTTAKHIYKQLLRVFAHIYHAQFPYLVHLCCEGHFNSLFAHFIAFGTEFDLFSFADFRGPTGSGQPYPGVCDLIEKWVEMGILSPDTLKR</sequence>
<protein>
    <recommendedName>
        <fullName evidence="5">Mob1/phocein</fullName>
    </recommendedName>
</protein>
<feature type="binding site" evidence="1">
    <location>
        <position position="93"/>
    </location>
    <ligand>
        <name>Zn(2+)</name>
        <dbReference type="ChEBI" id="CHEBI:29105"/>
    </ligand>
</feature>
<dbReference type="InParanoid" id="A0A316YNT3"/>
<organism evidence="3 4">
    <name type="scientific">Acaromyces ingoldii</name>
    <dbReference type="NCBI Taxonomy" id="215250"/>
    <lineage>
        <taxon>Eukaryota</taxon>
        <taxon>Fungi</taxon>
        <taxon>Dikarya</taxon>
        <taxon>Basidiomycota</taxon>
        <taxon>Ustilaginomycotina</taxon>
        <taxon>Exobasidiomycetes</taxon>
        <taxon>Exobasidiales</taxon>
        <taxon>Cryptobasidiaceae</taxon>
        <taxon>Acaromyces</taxon>
    </lineage>
</organism>
<dbReference type="InterPro" id="IPR005301">
    <property type="entry name" value="MOB_kinase_act_fam"/>
</dbReference>
<evidence type="ECO:0000313" key="4">
    <source>
        <dbReference type="Proteomes" id="UP000245768"/>
    </source>
</evidence>
<dbReference type="Pfam" id="PF03637">
    <property type="entry name" value="Mob1_phocein"/>
    <property type="match status" value="1"/>
</dbReference>
<evidence type="ECO:0000256" key="1">
    <source>
        <dbReference type="PIRSR" id="PIRSR605301-1"/>
    </source>
</evidence>
<evidence type="ECO:0000256" key="2">
    <source>
        <dbReference type="SAM" id="MobiDB-lite"/>
    </source>
</evidence>
<feature type="binding site" evidence="1">
    <location>
        <position position="173"/>
    </location>
    <ligand>
        <name>Zn(2+)</name>
        <dbReference type="ChEBI" id="CHEBI:29105"/>
    </ligand>
</feature>